<dbReference type="OrthoDB" id="5977738at2759"/>
<dbReference type="PANTHER" id="PTHR46564:SF1">
    <property type="entry name" value="TRANSPOSASE"/>
    <property type="match status" value="1"/>
</dbReference>
<evidence type="ECO:0000313" key="3">
    <source>
        <dbReference type="Proteomes" id="UP000031668"/>
    </source>
</evidence>
<feature type="domain" description="Tc1-like transposase DDE" evidence="1">
    <location>
        <begin position="22"/>
        <end position="150"/>
    </location>
</feature>
<dbReference type="PANTHER" id="PTHR46564">
    <property type="entry name" value="TRANSPOSASE"/>
    <property type="match status" value="1"/>
</dbReference>
<dbReference type="OMA" id="CEEVFCY"/>
<evidence type="ECO:0000313" key="2">
    <source>
        <dbReference type="EMBL" id="KII63490.1"/>
    </source>
</evidence>
<protein>
    <recommendedName>
        <fullName evidence="1">Tc1-like transposase DDE domain-containing protein</fullName>
    </recommendedName>
</protein>
<evidence type="ECO:0000259" key="1">
    <source>
        <dbReference type="Pfam" id="PF13358"/>
    </source>
</evidence>
<dbReference type="InterPro" id="IPR038717">
    <property type="entry name" value="Tc1-like_DDE_dom"/>
</dbReference>
<dbReference type="EMBL" id="JWZT01004662">
    <property type="protein sequence ID" value="KII63490.1"/>
    <property type="molecule type" value="Genomic_DNA"/>
</dbReference>
<dbReference type="GO" id="GO:0003676">
    <property type="term" value="F:nucleic acid binding"/>
    <property type="evidence" value="ECO:0007669"/>
    <property type="project" value="InterPro"/>
</dbReference>
<comment type="caution">
    <text evidence="2">The sequence shown here is derived from an EMBL/GenBank/DDBJ whole genome shotgun (WGS) entry which is preliminary data.</text>
</comment>
<organism evidence="2 3">
    <name type="scientific">Thelohanellus kitauei</name>
    <name type="common">Myxosporean</name>
    <dbReference type="NCBI Taxonomy" id="669202"/>
    <lineage>
        <taxon>Eukaryota</taxon>
        <taxon>Metazoa</taxon>
        <taxon>Cnidaria</taxon>
        <taxon>Myxozoa</taxon>
        <taxon>Myxosporea</taxon>
        <taxon>Bivalvulida</taxon>
        <taxon>Platysporina</taxon>
        <taxon>Myxobolidae</taxon>
        <taxon>Thelohanellus</taxon>
    </lineage>
</organism>
<dbReference type="Pfam" id="PF13358">
    <property type="entry name" value="DDE_3"/>
    <property type="match status" value="1"/>
</dbReference>
<sequence>MKRIDYIRWYTSHSPMFRYTNIIFIDESPFNMHMLRSHSWVRRGQTPNPIIRPRQENVTMLLAINGTEIIHSEAVFTYVNRDILKEFLTEVKNILDRTEQYVLVMDNVRFHHSVDIESDNISIRYLPPYSPLLNPCEEVFCYIKSHVRRDTQPNGRGDLFTRMRDVSHSVSRQFVSNYFSHSEGFFDHLGNLQVPQNSL</sequence>
<dbReference type="AlphaFoldDB" id="A0A0C2M930"/>
<dbReference type="Gene3D" id="3.30.420.10">
    <property type="entry name" value="Ribonuclease H-like superfamily/Ribonuclease H"/>
    <property type="match status" value="1"/>
</dbReference>
<reference evidence="2 3" key="1">
    <citation type="journal article" date="2014" name="Genome Biol. Evol.">
        <title>The genome of the myxosporean Thelohanellus kitauei shows adaptations to nutrient acquisition within its fish host.</title>
        <authorList>
            <person name="Yang Y."/>
            <person name="Xiong J."/>
            <person name="Zhou Z."/>
            <person name="Huo F."/>
            <person name="Miao W."/>
            <person name="Ran C."/>
            <person name="Liu Y."/>
            <person name="Zhang J."/>
            <person name="Feng J."/>
            <person name="Wang M."/>
            <person name="Wang M."/>
            <person name="Wang L."/>
            <person name="Yao B."/>
        </authorList>
    </citation>
    <scope>NUCLEOTIDE SEQUENCE [LARGE SCALE GENOMIC DNA]</scope>
    <source>
        <strain evidence="2">Wuqing</strain>
    </source>
</reference>
<keyword evidence="3" id="KW-1185">Reference proteome</keyword>
<name>A0A0C2M930_THEKT</name>
<accession>A0A0C2M930</accession>
<dbReference type="Proteomes" id="UP000031668">
    <property type="component" value="Unassembled WGS sequence"/>
</dbReference>
<proteinExistence type="predicted"/>
<dbReference type="InterPro" id="IPR036397">
    <property type="entry name" value="RNaseH_sf"/>
</dbReference>
<gene>
    <name evidence="2" type="ORF">RF11_01443</name>
</gene>